<evidence type="ECO:0000313" key="2">
    <source>
        <dbReference type="EMBL" id="CZR56324.1"/>
    </source>
</evidence>
<name>A0A1L7WU71_9HELO</name>
<organism evidence="2 3">
    <name type="scientific">Phialocephala subalpina</name>
    <dbReference type="NCBI Taxonomy" id="576137"/>
    <lineage>
        <taxon>Eukaryota</taxon>
        <taxon>Fungi</taxon>
        <taxon>Dikarya</taxon>
        <taxon>Ascomycota</taxon>
        <taxon>Pezizomycotina</taxon>
        <taxon>Leotiomycetes</taxon>
        <taxon>Helotiales</taxon>
        <taxon>Mollisiaceae</taxon>
        <taxon>Phialocephala</taxon>
        <taxon>Phialocephala fortinii species complex</taxon>
    </lineage>
</organism>
<evidence type="ECO:0000259" key="1">
    <source>
        <dbReference type="Pfam" id="PF14832"/>
    </source>
</evidence>
<keyword evidence="3" id="KW-1185">Reference proteome</keyword>
<dbReference type="Gene3D" id="3.30.429.10">
    <property type="entry name" value="Macrophage Migration Inhibitory Factor"/>
    <property type="match status" value="1"/>
</dbReference>
<dbReference type="Proteomes" id="UP000184330">
    <property type="component" value="Unassembled WGS sequence"/>
</dbReference>
<reference evidence="2 3" key="1">
    <citation type="submission" date="2016-03" db="EMBL/GenBank/DDBJ databases">
        <authorList>
            <person name="Ploux O."/>
        </authorList>
    </citation>
    <scope>NUCLEOTIDE SEQUENCE [LARGE SCALE GENOMIC DNA]</scope>
    <source>
        <strain evidence="2 3">UAMH 11012</strain>
    </source>
</reference>
<dbReference type="EMBL" id="FJOG01000008">
    <property type="protein sequence ID" value="CZR56324.1"/>
    <property type="molecule type" value="Genomic_DNA"/>
</dbReference>
<protein>
    <recommendedName>
        <fullName evidence="1">Tautomerase cis-CaaD-like domain-containing protein</fullName>
    </recommendedName>
</protein>
<dbReference type="InterPro" id="IPR014347">
    <property type="entry name" value="Tautomerase/MIF_sf"/>
</dbReference>
<proteinExistence type="predicted"/>
<dbReference type="OrthoDB" id="9981319at2759"/>
<gene>
    <name evidence="2" type="ORF">PAC_06212</name>
</gene>
<sequence length="164" mass="18801">MPLYDIEHVIPLTDEQQLALANGLTKAHTDRFHTPTYFINVRFTDVSDMKVFRSGRLVKYNRAILRTRQSENRTSEVLNQHCKAVIECWEKTIGSGPQNGIHAVWILGALSAGMEAGFPRPLVGEEHEWLVKHKAEFQRLADQGNQDFVGLIRELSEREDFKDI</sequence>
<accession>A0A1L7WU71</accession>
<evidence type="ECO:0000313" key="3">
    <source>
        <dbReference type="Proteomes" id="UP000184330"/>
    </source>
</evidence>
<dbReference type="AlphaFoldDB" id="A0A1L7WU71"/>
<dbReference type="Pfam" id="PF14832">
    <property type="entry name" value="Tautomerase_3"/>
    <property type="match status" value="1"/>
</dbReference>
<feature type="domain" description="Tautomerase cis-CaaD-like" evidence="1">
    <location>
        <begin position="1"/>
        <end position="91"/>
    </location>
</feature>
<dbReference type="InterPro" id="IPR028116">
    <property type="entry name" value="Cis-CaaD-like"/>
</dbReference>